<accession>A0ABV9I1R9</accession>
<dbReference type="RefSeq" id="WP_379981886.1">
    <property type="nucleotide sequence ID" value="NZ_JBHSFV010000014.1"/>
</dbReference>
<keyword evidence="3" id="KW-1185">Reference proteome</keyword>
<dbReference type="EMBL" id="JBHSFV010000014">
    <property type="protein sequence ID" value="MFC4636058.1"/>
    <property type="molecule type" value="Genomic_DNA"/>
</dbReference>
<feature type="signal peptide" evidence="1">
    <location>
        <begin position="1"/>
        <end position="20"/>
    </location>
</feature>
<dbReference type="Proteomes" id="UP001596043">
    <property type="component" value="Unassembled WGS sequence"/>
</dbReference>
<reference evidence="3" key="1">
    <citation type="journal article" date="2019" name="Int. J. Syst. Evol. Microbiol.">
        <title>The Global Catalogue of Microorganisms (GCM) 10K type strain sequencing project: providing services to taxonomists for standard genome sequencing and annotation.</title>
        <authorList>
            <consortium name="The Broad Institute Genomics Platform"/>
            <consortium name="The Broad Institute Genome Sequencing Center for Infectious Disease"/>
            <person name="Wu L."/>
            <person name="Ma J."/>
        </authorList>
    </citation>
    <scope>NUCLEOTIDE SEQUENCE [LARGE SCALE GENOMIC DNA]</scope>
    <source>
        <strain evidence="3">YJ-61-S</strain>
    </source>
</reference>
<evidence type="ECO:0000313" key="2">
    <source>
        <dbReference type="EMBL" id="MFC4636058.1"/>
    </source>
</evidence>
<organism evidence="2 3">
    <name type="scientific">Dokdonia ponticola</name>
    <dbReference type="NCBI Taxonomy" id="2041041"/>
    <lineage>
        <taxon>Bacteria</taxon>
        <taxon>Pseudomonadati</taxon>
        <taxon>Bacteroidota</taxon>
        <taxon>Flavobacteriia</taxon>
        <taxon>Flavobacteriales</taxon>
        <taxon>Flavobacteriaceae</taxon>
        <taxon>Dokdonia</taxon>
    </lineage>
</organism>
<evidence type="ECO:0008006" key="4">
    <source>
        <dbReference type="Google" id="ProtNLM"/>
    </source>
</evidence>
<sequence length="312" mass="35856">MKYIKRLFFFLILVSLFISCQNSKKSSLTMFSDQIPTNTPLVFGPGFISTDTAMEFAITFNPDMDEIYFTRRKPEERNNIFITKLIDGQWSKPELAFFSSKDTWDFEPHINPKGDILYFGTNRPLNDTIASSGIHEWHIKKSENGWSQPIALEDPFIEDRFVMYVTSSENGNLYFNSEEIGAKPEDELSIYYSINQEGKYLNFEKMGAEINSGNMIAHPFIAPDESYVLFDGKRSSGYGDCDLYISFNKNGVWTEAHNLGSKINTEMCEMTASVSPDGRYLFFHRGDGREDSGNIYWVDFIKLKKELILNSN</sequence>
<evidence type="ECO:0000313" key="3">
    <source>
        <dbReference type="Proteomes" id="UP001596043"/>
    </source>
</evidence>
<dbReference type="SUPFAM" id="SSF82171">
    <property type="entry name" value="DPP6 N-terminal domain-like"/>
    <property type="match status" value="1"/>
</dbReference>
<evidence type="ECO:0000256" key="1">
    <source>
        <dbReference type="SAM" id="SignalP"/>
    </source>
</evidence>
<protein>
    <recommendedName>
        <fullName evidence="4">Exo-alpha-sialidase</fullName>
    </recommendedName>
</protein>
<dbReference type="InterPro" id="IPR011659">
    <property type="entry name" value="WD40"/>
</dbReference>
<name>A0ABV9I1R9_9FLAO</name>
<feature type="chain" id="PRO_5045692070" description="Exo-alpha-sialidase" evidence="1">
    <location>
        <begin position="21"/>
        <end position="312"/>
    </location>
</feature>
<dbReference type="PROSITE" id="PS51257">
    <property type="entry name" value="PROKAR_LIPOPROTEIN"/>
    <property type="match status" value="1"/>
</dbReference>
<comment type="caution">
    <text evidence="2">The sequence shown here is derived from an EMBL/GenBank/DDBJ whole genome shotgun (WGS) entry which is preliminary data.</text>
</comment>
<proteinExistence type="predicted"/>
<keyword evidence="1" id="KW-0732">Signal</keyword>
<dbReference type="Pfam" id="PF07676">
    <property type="entry name" value="PD40"/>
    <property type="match status" value="1"/>
</dbReference>
<gene>
    <name evidence="2" type="ORF">ACFO3O_19265</name>
</gene>